<evidence type="ECO:0000313" key="1">
    <source>
        <dbReference type="EMBL" id="TPG16974.1"/>
    </source>
</evidence>
<comment type="caution">
    <text evidence="1">The sequence shown here is derived from an EMBL/GenBank/DDBJ whole genome shotgun (WGS) entry which is preliminary data.</text>
</comment>
<keyword evidence="2" id="KW-1185">Reference proteome</keyword>
<dbReference type="EMBL" id="RCZM01000003">
    <property type="protein sequence ID" value="TPG16974.1"/>
    <property type="molecule type" value="Genomic_DNA"/>
</dbReference>
<protein>
    <submittedName>
        <fullName evidence="1">Uncharacterized protein</fullName>
    </submittedName>
</protein>
<proteinExistence type="predicted"/>
<dbReference type="InterPro" id="IPR043755">
    <property type="entry name" value="DUF5701"/>
</dbReference>
<reference evidence="1 2" key="1">
    <citation type="journal article" date="2019" name="Environ. Microbiol.">
        <title>Species interactions and distinct microbial communities in high Arctic permafrost affected cryosols are associated with the CH4 and CO2 gas fluxes.</title>
        <authorList>
            <person name="Altshuler I."/>
            <person name="Hamel J."/>
            <person name="Turney S."/>
            <person name="Magnuson E."/>
            <person name="Levesque R."/>
            <person name="Greer C."/>
            <person name="Whyte L.G."/>
        </authorList>
    </citation>
    <scope>NUCLEOTIDE SEQUENCE [LARGE SCALE GENOMIC DNA]</scope>
    <source>
        <strain evidence="1 2">S9.3A</strain>
    </source>
</reference>
<dbReference type="AlphaFoldDB" id="A0A502CWD3"/>
<organism evidence="1 2">
    <name type="scientific">Pedococcus bigeumensis</name>
    <dbReference type="NCBI Taxonomy" id="433644"/>
    <lineage>
        <taxon>Bacteria</taxon>
        <taxon>Bacillati</taxon>
        <taxon>Actinomycetota</taxon>
        <taxon>Actinomycetes</taxon>
        <taxon>Micrococcales</taxon>
        <taxon>Intrasporangiaceae</taxon>
        <taxon>Pedococcus</taxon>
    </lineage>
</organism>
<dbReference type="OrthoDB" id="3242676at2"/>
<evidence type="ECO:0000313" key="2">
    <source>
        <dbReference type="Proteomes" id="UP000317722"/>
    </source>
</evidence>
<gene>
    <name evidence="1" type="ORF">EAH86_09305</name>
</gene>
<dbReference type="RefSeq" id="WP_140739546.1">
    <property type="nucleotide sequence ID" value="NZ_RCZM01000003.1"/>
</dbReference>
<sequence length="203" mass="21919">MTGTEFDRQLQTYLDAKYPTLAGIDESEFVELVEPLRDKASDATATSDGRIPFALVVTSRLVSPDQVLPTVHWKATTGWTEYTADDLAGYHPIGGVDVPDHAAYLATDVDTGKATLDVRAKDAVPLIEGEGRTALTIDEGVSLLALWPGILKDRNAFFLPGSRDASKRVAALWVSKGHPRLGWCWEGNPHTWLGSASCGGRVA</sequence>
<name>A0A502CWD3_9MICO</name>
<dbReference type="Proteomes" id="UP000317722">
    <property type="component" value="Unassembled WGS sequence"/>
</dbReference>
<dbReference type="Pfam" id="PF18959">
    <property type="entry name" value="DUF5701"/>
    <property type="match status" value="1"/>
</dbReference>
<accession>A0A502CWD3</accession>